<evidence type="ECO:0000256" key="3">
    <source>
        <dbReference type="ARBA" id="ARBA00023163"/>
    </source>
</evidence>
<dbReference type="SUPFAM" id="SSF46785">
    <property type="entry name" value="Winged helix' DNA-binding domain"/>
    <property type="match status" value="1"/>
</dbReference>
<reference evidence="6 7" key="1">
    <citation type="submission" date="2020-08" db="EMBL/GenBank/DDBJ databases">
        <title>Genome public.</title>
        <authorList>
            <person name="Liu C."/>
            <person name="Sun Q."/>
        </authorList>
    </citation>
    <scope>NUCLEOTIDE SEQUENCE [LARGE SCALE GENOMIC DNA]</scope>
    <source>
        <strain evidence="6 7">3_YM_SP_D4_24.mj</strain>
    </source>
</reference>
<dbReference type="PANTHER" id="PTHR30136">
    <property type="entry name" value="HELIX-TURN-HELIX TRANSCRIPTIONAL REGULATOR, ICLR FAMILY"/>
    <property type="match status" value="1"/>
</dbReference>
<evidence type="ECO:0000259" key="4">
    <source>
        <dbReference type="PROSITE" id="PS51077"/>
    </source>
</evidence>
<accession>A0ABR7P883</accession>
<feature type="domain" description="IclR-ED" evidence="5">
    <location>
        <begin position="69"/>
        <end position="251"/>
    </location>
</feature>
<evidence type="ECO:0000313" key="7">
    <source>
        <dbReference type="Proteomes" id="UP000661649"/>
    </source>
</evidence>
<comment type="caution">
    <text evidence="6">The sequence shown here is derived from an EMBL/GenBank/DDBJ whole genome shotgun (WGS) entry which is preliminary data.</text>
</comment>
<evidence type="ECO:0000313" key="6">
    <source>
        <dbReference type="EMBL" id="MBC8627607.1"/>
    </source>
</evidence>
<dbReference type="Pfam" id="PF01614">
    <property type="entry name" value="IclR_C"/>
    <property type="match status" value="1"/>
</dbReference>
<dbReference type="SUPFAM" id="SSF55781">
    <property type="entry name" value="GAF domain-like"/>
    <property type="match status" value="1"/>
</dbReference>
<proteinExistence type="predicted"/>
<dbReference type="EMBL" id="JACRTP010000001">
    <property type="protein sequence ID" value="MBC8627607.1"/>
    <property type="molecule type" value="Genomic_DNA"/>
</dbReference>
<dbReference type="InterPro" id="IPR036390">
    <property type="entry name" value="WH_DNA-bd_sf"/>
</dbReference>
<dbReference type="PANTHER" id="PTHR30136:SF19">
    <property type="entry name" value="DNA-BINDING TRANSCRIPTIONAL REPRESSOR YIAJ"/>
    <property type="match status" value="1"/>
</dbReference>
<keyword evidence="2" id="KW-0238">DNA-binding</keyword>
<name>A0ABR7P883_9FIRM</name>
<evidence type="ECO:0000256" key="2">
    <source>
        <dbReference type="ARBA" id="ARBA00023125"/>
    </source>
</evidence>
<evidence type="ECO:0000259" key="5">
    <source>
        <dbReference type="PROSITE" id="PS51078"/>
    </source>
</evidence>
<dbReference type="SMART" id="SM00346">
    <property type="entry name" value="HTH_ICLR"/>
    <property type="match status" value="1"/>
</dbReference>
<evidence type="ECO:0000256" key="1">
    <source>
        <dbReference type="ARBA" id="ARBA00023015"/>
    </source>
</evidence>
<dbReference type="InterPro" id="IPR014757">
    <property type="entry name" value="Tscrpt_reg_IclR_C"/>
</dbReference>
<dbReference type="InterPro" id="IPR036388">
    <property type="entry name" value="WH-like_DNA-bd_sf"/>
</dbReference>
<dbReference type="RefSeq" id="WP_022303812.1">
    <property type="nucleotide sequence ID" value="NZ_DAWEED010000005.1"/>
</dbReference>
<keyword evidence="7" id="KW-1185">Reference proteome</keyword>
<dbReference type="InterPro" id="IPR005471">
    <property type="entry name" value="Tscrpt_reg_IclR_N"/>
</dbReference>
<feature type="domain" description="HTH iclR-type" evidence="4">
    <location>
        <begin position="7"/>
        <end position="68"/>
    </location>
</feature>
<gene>
    <name evidence="6" type="ORF">H8712_03045</name>
</gene>
<dbReference type="Proteomes" id="UP000661649">
    <property type="component" value="Unassembled WGS sequence"/>
</dbReference>
<dbReference type="InterPro" id="IPR050707">
    <property type="entry name" value="HTH_MetabolicPath_Reg"/>
</dbReference>
<dbReference type="Gene3D" id="3.30.450.40">
    <property type="match status" value="1"/>
</dbReference>
<protein>
    <submittedName>
        <fullName evidence="6">IclR family transcriptional regulator</fullName>
    </submittedName>
</protein>
<sequence length="251" mass="28354">MESKNPIQVADRLFLAMETLSKIGPVSLADLSRELNLNKSTTHRLLSSLIYMGYAKQDSETQKYDLSLKVLALSNCLLERLDILEVVRPYLKSLSQETGETVHFVQLDGSEAVYIYKEESRQNSVRMVSKVGSRIPLYCSGVGKAMAAGMEESQIHKLWDACTHKKLTRHTITDYDTFLKEVKEARKNGYALDNEENELGVRCIAVGLTDYKGRSRYAFSISAPVTRMTDKRIQEIIPLVLQVKKEIEQGA</sequence>
<dbReference type="PROSITE" id="PS51078">
    <property type="entry name" value="ICLR_ED"/>
    <property type="match status" value="1"/>
</dbReference>
<dbReference type="Pfam" id="PF09339">
    <property type="entry name" value="HTH_IclR"/>
    <property type="match status" value="1"/>
</dbReference>
<organism evidence="6 7">
    <name type="scientific">Blautia stercoris</name>
    <dbReference type="NCBI Taxonomy" id="871664"/>
    <lineage>
        <taxon>Bacteria</taxon>
        <taxon>Bacillati</taxon>
        <taxon>Bacillota</taxon>
        <taxon>Clostridia</taxon>
        <taxon>Lachnospirales</taxon>
        <taxon>Lachnospiraceae</taxon>
        <taxon>Blautia</taxon>
    </lineage>
</organism>
<keyword evidence="3" id="KW-0804">Transcription</keyword>
<dbReference type="Gene3D" id="1.10.10.10">
    <property type="entry name" value="Winged helix-like DNA-binding domain superfamily/Winged helix DNA-binding domain"/>
    <property type="match status" value="1"/>
</dbReference>
<keyword evidence="1" id="KW-0805">Transcription regulation</keyword>
<dbReference type="PROSITE" id="PS51077">
    <property type="entry name" value="HTH_ICLR"/>
    <property type="match status" value="1"/>
</dbReference>
<dbReference type="InterPro" id="IPR029016">
    <property type="entry name" value="GAF-like_dom_sf"/>
</dbReference>